<dbReference type="SUPFAM" id="SSF54637">
    <property type="entry name" value="Thioesterase/thiol ester dehydrase-isomerase"/>
    <property type="match status" value="1"/>
</dbReference>
<keyword evidence="3" id="KW-1185">Reference proteome</keyword>
<dbReference type="Pfam" id="PF13452">
    <property type="entry name" value="FAS1_DH_region"/>
    <property type="match status" value="1"/>
</dbReference>
<proteinExistence type="predicted"/>
<dbReference type="Proteomes" id="UP001208689">
    <property type="component" value="Chromosome"/>
</dbReference>
<dbReference type="EMBL" id="CP104013">
    <property type="protein sequence ID" value="UYP48077.1"/>
    <property type="molecule type" value="Genomic_DNA"/>
</dbReference>
<name>A0ABY6HX35_9ARCH</name>
<sequence>MSERNNEYFQQFVGMKIGPDKYRIKGKKLSAYAEAIGDLNPKYYVEPPKEEGVKADYSKIVAHPAFAATYTVPGVLMSLPEVVDKNGEKLIKNIGKLLHTAQIYDYDGCDPLTAADKKVVSTGEIRKLEIKGDKLWVEMLFTTTNQEKTKTFCKTTLKGLMRKGGY</sequence>
<evidence type="ECO:0000313" key="2">
    <source>
        <dbReference type="EMBL" id="UYP48077.1"/>
    </source>
</evidence>
<evidence type="ECO:0000313" key="3">
    <source>
        <dbReference type="Proteomes" id="UP001208689"/>
    </source>
</evidence>
<reference evidence="2" key="1">
    <citation type="submission" date="2022-09" db="EMBL/GenBank/DDBJ databases">
        <title>Actin cytoskeleton and complex cell architecture in an #Asgard archaeon.</title>
        <authorList>
            <person name="Ponce Toledo R.I."/>
            <person name="Schleper C."/>
            <person name="Rodrigues Oliveira T."/>
            <person name="Wollweber F."/>
            <person name="Xu J."/>
            <person name="Rittmann S."/>
            <person name="Klingl A."/>
            <person name="Pilhofer M."/>
        </authorList>
    </citation>
    <scope>NUCLEOTIDE SEQUENCE</scope>
    <source>
        <strain evidence="2">B-35</strain>
    </source>
</reference>
<dbReference type="InterPro" id="IPR039569">
    <property type="entry name" value="FAS1-like_DH_region"/>
</dbReference>
<dbReference type="Gene3D" id="3.10.129.10">
    <property type="entry name" value="Hotdog Thioesterase"/>
    <property type="match status" value="1"/>
</dbReference>
<organism evidence="2 3">
    <name type="scientific">Candidatus Lokiarchaeum ossiferum</name>
    <dbReference type="NCBI Taxonomy" id="2951803"/>
    <lineage>
        <taxon>Archaea</taxon>
        <taxon>Promethearchaeati</taxon>
        <taxon>Promethearchaeota</taxon>
        <taxon>Promethearchaeia</taxon>
        <taxon>Promethearchaeales</taxon>
        <taxon>Promethearchaeaceae</taxon>
        <taxon>Candidatus Lokiarchaeum</taxon>
    </lineage>
</organism>
<evidence type="ECO:0000259" key="1">
    <source>
        <dbReference type="Pfam" id="PF13452"/>
    </source>
</evidence>
<accession>A0ABY6HX35</accession>
<dbReference type="InterPro" id="IPR029069">
    <property type="entry name" value="HotDog_dom_sf"/>
</dbReference>
<gene>
    <name evidence="2" type="ORF">NEF87_004362</name>
</gene>
<feature type="domain" description="FAS1-like dehydratase" evidence="1">
    <location>
        <begin position="11"/>
        <end position="146"/>
    </location>
</feature>
<protein>
    <recommendedName>
        <fullName evidence="1">FAS1-like dehydratase domain-containing protein</fullName>
    </recommendedName>
</protein>